<dbReference type="RefSeq" id="WP_404541525.1">
    <property type="nucleotide sequence ID" value="NZ_JADIKL010000009.1"/>
</dbReference>
<gene>
    <name evidence="1" type="ORF">ISP14_15525</name>
</gene>
<sequence length="51" mass="5728">MPVPYRIDCPYCGEVIELLLDESVADQCYIEDCAVCCQGNPPAFSARQKWS</sequence>
<proteinExistence type="predicted"/>
<comment type="caution">
    <text evidence="1">The sequence shown here is derived from an EMBL/GenBank/DDBJ whole genome shotgun (WGS) entry which is preliminary data.</text>
</comment>
<organism evidence="1 2">
    <name type="scientific">Dyella agri</name>
    <dbReference type="NCBI Taxonomy" id="1926869"/>
    <lineage>
        <taxon>Bacteria</taxon>
        <taxon>Pseudomonadati</taxon>
        <taxon>Pseudomonadota</taxon>
        <taxon>Gammaproteobacteria</taxon>
        <taxon>Lysobacterales</taxon>
        <taxon>Rhodanobacteraceae</taxon>
        <taxon>Dyella</taxon>
    </lineage>
</organism>
<dbReference type="Pfam" id="PF14255">
    <property type="entry name" value="Zn_ribbon_21"/>
    <property type="match status" value="1"/>
</dbReference>
<accession>A0ABW8KM40</accession>
<dbReference type="EMBL" id="JADIKL010000009">
    <property type="protein sequence ID" value="MFK2932193.1"/>
    <property type="molecule type" value="Genomic_DNA"/>
</dbReference>
<dbReference type="InterPro" id="IPR025990">
    <property type="entry name" value="zinc_ribbon_bacterial"/>
</dbReference>
<protein>
    <submittedName>
        <fullName evidence="1">CPXCG motif-containing cysteine-rich protein</fullName>
    </submittedName>
</protein>
<keyword evidence="2" id="KW-1185">Reference proteome</keyword>
<evidence type="ECO:0000313" key="2">
    <source>
        <dbReference type="Proteomes" id="UP001620397"/>
    </source>
</evidence>
<name>A0ABW8KM40_9GAMM</name>
<evidence type="ECO:0000313" key="1">
    <source>
        <dbReference type="EMBL" id="MFK2932193.1"/>
    </source>
</evidence>
<reference evidence="1 2" key="1">
    <citation type="submission" date="2020-10" db="EMBL/GenBank/DDBJ databases">
        <title>Phylogeny of dyella-like bacteria.</title>
        <authorList>
            <person name="Fu J."/>
        </authorList>
    </citation>
    <scope>NUCLEOTIDE SEQUENCE [LARGE SCALE GENOMIC DNA]</scope>
    <source>
        <strain evidence="1 2">DKC-1</strain>
    </source>
</reference>
<dbReference type="Proteomes" id="UP001620397">
    <property type="component" value="Unassembled WGS sequence"/>
</dbReference>